<dbReference type="EC" id="2.7.8.5" evidence="10"/>
<evidence type="ECO:0000259" key="12">
    <source>
        <dbReference type="SMART" id="SM00155"/>
    </source>
</evidence>
<comment type="subcellular location">
    <subcellularLocation>
        <location evidence="10">Mitochondrion</location>
    </subcellularLocation>
</comment>
<dbReference type="GO" id="GO:0032049">
    <property type="term" value="P:cardiolipin biosynthetic process"/>
    <property type="evidence" value="ECO:0007669"/>
    <property type="project" value="InterPro"/>
</dbReference>
<keyword evidence="10" id="KW-0496">Mitochondrion</keyword>
<evidence type="ECO:0000256" key="8">
    <source>
        <dbReference type="ARBA" id="ARBA00023264"/>
    </source>
</evidence>
<dbReference type="PANTHER" id="PTHR12586:SF1">
    <property type="entry name" value="CDP-DIACYLGLYCEROL--GLYCEROL-3-PHOSPHATE 3-PHOSPHATIDYLTRANSFERASE, MITOCHONDRIAL"/>
    <property type="match status" value="1"/>
</dbReference>
<dbReference type="GO" id="GO:0005739">
    <property type="term" value="C:mitochondrion"/>
    <property type="evidence" value="ECO:0007669"/>
    <property type="project" value="UniProtKB-SubCell"/>
</dbReference>
<keyword evidence="3 10" id="KW-0444">Lipid biosynthesis</keyword>
<evidence type="ECO:0000256" key="6">
    <source>
        <dbReference type="ARBA" id="ARBA00023098"/>
    </source>
</evidence>
<feature type="domain" description="PLD phosphodiesterase" evidence="12">
    <location>
        <begin position="183"/>
        <end position="209"/>
    </location>
</feature>
<comment type="function">
    <text evidence="10">Functions in the biosynthesis of the anionic phospholipids phosphatidylglycerol and cardiolipin.</text>
</comment>
<keyword evidence="10" id="KW-0067">ATP-binding</keyword>
<name>A0A221S605_9EIME</name>
<dbReference type="PANTHER" id="PTHR12586">
    <property type="entry name" value="CDP-DIACYLGLYCEROL--SERINE O-PHOSPHATIDYLTRANSFERASE"/>
    <property type="match status" value="1"/>
</dbReference>
<feature type="domain" description="PLD phosphodiesterase" evidence="12">
    <location>
        <begin position="516"/>
        <end position="606"/>
    </location>
</feature>
<evidence type="ECO:0000256" key="2">
    <source>
        <dbReference type="ARBA" id="ARBA00010682"/>
    </source>
</evidence>
<evidence type="ECO:0000256" key="9">
    <source>
        <dbReference type="ARBA" id="ARBA00048586"/>
    </source>
</evidence>
<keyword evidence="6 10" id="KW-0443">Lipid metabolism</keyword>
<dbReference type="AlphaFoldDB" id="A0A221S605"/>
<dbReference type="GO" id="GO:0008444">
    <property type="term" value="F:CDP-diacylglycerol-glycerol-3-phosphate 3-phosphatidyltransferase activity"/>
    <property type="evidence" value="ECO:0007669"/>
    <property type="project" value="UniProtKB-EC"/>
</dbReference>
<feature type="compositionally biased region" description="Low complexity" evidence="11">
    <location>
        <begin position="535"/>
        <end position="552"/>
    </location>
</feature>
<evidence type="ECO:0000256" key="7">
    <source>
        <dbReference type="ARBA" id="ARBA00023209"/>
    </source>
</evidence>
<dbReference type="InterPro" id="IPR016270">
    <property type="entry name" value="PGS1"/>
</dbReference>
<reference evidence="13" key="1">
    <citation type="submission" date="2016-08" db="EMBL/GenBank/DDBJ databases">
        <title>Expression of exclusive phospholipids and autonomous membrane biogenesis indicate a host-independent lifestyle of Eimeria sporozoites.</title>
        <authorList>
            <person name="Gupta N."/>
            <person name="Kong P."/>
        </authorList>
    </citation>
    <scope>NUCLEOTIDE SEQUENCE</scope>
</reference>
<sequence>MHAASTRLPSAVAARAAGFPLLRAFSSTSACAFAAEAEAKAPEVSVAVPPRCISVIRGPKAFFSAVLRCIGLAQRRLLLSSLYIGTGEKEQLLLQQLLQRMQQQQHQLKVRLLLDFLRSTRPGTSGYSPAMLLLPLLQQGPQSDCQVSLFLNPLTCSSSSSSKLPRVLQQVLLKALGHREREALGTQHMKCLVSDDLLLLTGANLSNEYFTYRTDRCLLIRSKPLADAVERILAAAEAHAFRLLPPQQQQQQQSGEKVEIGGVACVWPQTNPSKPPQADAEGFCRSLSAGLSAAVSKSRSSSNSSSSNSSSNPAEASGLCFFSLAVQAGFALPPIQGQQMLLHRIHKIAANSVVAAAAATAAEPPETAAATAAGAASGERVDTAEPTRGIQVTVASPYLNFPLAFLWRLQHLLQLMRLTAAAAHTKNSSGSSSKSRLVVVTASPQANSFFNSRGLSYWIPAAYAVAAHVTAAILGAPPQAAAAAAPAAVVSPYASASADQQQQQDESLLLLEFARPGWTFHAKGIWVSPETQFSSSSSSTSSNSSSSTNSSSRVSLAEDSELVNPKSTHLLLKESLLSRGSEAGGSSKGGWRVVSLLGSSNLSVRSSLRDLELLALLRTRDSRLQQEQQREIEATLLPFCLPLTKETLKTRFPAWLKFAVQNLGLGSLL</sequence>
<dbReference type="InterPro" id="IPR001736">
    <property type="entry name" value="PLipase_D/transphosphatidylase"/>
</dbReference>
<comment type="catalytic activity">
    <reaction evidence="9 10">
        <text>a CDP-1,2-diacyl-sn-glycerol + sn-glycerol 3-phosphate = a 1,2-diacyl-sn-glycero-3-phospho-(1'-sn-glycero-3'-phosphate) + CMP + H(+)</text>
        <dbReference type="Rhea" id="RHEA:12593"/>
        <dbReference type="ChEBI" id="CHEBI:15378"/>
        <dbReference type="ChEBI" id="CHEBI:57597"/>
        <dbReference type="ChEBI" id="CHEBI:58332"/>
        <dbReference type="ChEBI" id="CHEBI:60110"/>
        <dbReference type="ChEBI" id="CHEBI:60377"/>
        <dbReference type="EC" id="2.7.8.5"/>
    </reaction>
</comment>
<evidence type="ECO:0000256" key="10">
    <source>
        <dbReference type="RuleBase" id="RU365024"/>
    </source>
</evidence>
<keyword evidence="5" id="KW-0677">Repeat</keyword>
<evidence type="ECO:0000256" key="1">
    <source>
        <dbReference type="ARBA" id="ARBA00005042"/>
    </source>
</evidence>
<dbReference type="Gene3D" id="3.30.870.10">
    <property type="entry name" value="Endonuclease Chain A"/>
    <property type="match status" value="2"/>
</dbReference>
<protein>
    <recommendedName>
        <fullName evidence="10">CDP-diacylglycerol--glycerol-3-phosphate 3-phosphatidyltransferase</fullName>
        <ecNumber evidence="10">2.7.8.5</ecNumber>
    </recommendedName>
</protein>
<comment type="pathway">
    <text evidence="1 10">Phospholipid metabolism; phosphatidylglycerol biosynthesis; phosphatidylglycerol from CDP-diacylglycerol: step 1/2.</text>
</comment>
<keyword evidence="4 10" id="KW-0808">Transferase</keyword>
<evidence type="ECO:0000256" key="3">
    <source>
        <dbReference type="ARBA" id="ARBA00022516"/>
    </source>
</evidence>
<dbReference type="SMART" id="SM00155">
    <property type="entry name" value="PLDc"/>
    <property type="match status" value="2"/>
</dbReference>
<feature type="region of interest" description="Disordered" evidence="11">
    <location>
        <begin position="535"/>
        <end position="561"/>
    </location>
</feature>
<evidence type="ECO:0000256" key="4">
    <source>
        <dbReference type="ARBA" id="ARBA00022679"/>
    </source>
</evidence>
<dbReference type="VEuPathDB" id="ToxoDB:EfaB_MINUS_17907.g1626"/>
<evidence type="ECO:0000313" key="13">
    <source>
        <dbReference type="EMBL" id="ASN64459.1"/>
    </source>
</evidence>
<keyword evidence="8 10" id="KW-1208">Phospholipid metabolism</keyword>
<organism evidence="13">
    <name type="scientific">Eimeria falciformis</name>
    <dbReference type="NCBI Taxonomy" id="84963"/>
    <lineage>
        <taxon>Eukaryota</taxon>
        <taxon>Sar</taxon>
        <taxon>Alveolata</taxon>
        <taxon>Apicomplexa</taxon>
        <taxon>Conoidasida</taxon>
        <taxon>Coccidia</taxon>
        <taxon>Eucoccidiorida</taxon>
        <taxon>Eimeriorina</taxon>
        <taxon>Eimeriidae</taxon>
        <taxon>Eimeria</taxon>
    </lineage>
</organism>
<comment type="similarity">
    <text evidence="2 10">Belongs to the CDP-alcohol phosphatidyltransferase class-II family.</text>
</comment>
<dbReference type="EMBL" id="KX785373">
    <property type="protein sequence ID" value="ASN64459.1"/>
    <property type="molecule type" value="mRNA"/>
</dbReference>
<keyword evidence="7 10" id="KW-0594">Phospholipid biosynthesis</keyword>
<dbReference type="UniPathway" id="UPA00084">
    <property type="reaction ID" value="UER00503"/>
</dbReference>
<evidence type="ECO:0000256" key="5">
    <source>
        <dbReference type="ARBA" id="ARBA00022737"/>
    </source>
</evidence>
<accession>A0A221S605</accession>
<evidence type="ECO:0000256" key="11">
    <source>
        <dbReference type="SAM" id="MobiDB-lite"/>
    </source>
</evidence>
<keyword evidence="10" id="KW-0547">Nucleotide-binding</keyword>
<dbReference type="SUPFAM" id="SSF56024">
    <property type="entry name" value="Phospholipase D/nuclease"/>
    <property type="match status" value="1"/>
</dbReference>
<proteinExistence type="evidence at transcript level"/>
<dbReference type="GO" id="GO:0005524">
    <property type="term" value="F:ATP binding"/>
    <property type="evidence" value="ECO:0007669"/>
    <property type="project" value="UniProtKB-KW"/>
</dbReference>